<feature type="domain" description="NADH:quinone oxidoreductase/Mrp antiporter transmembrane" evidence="19">
    <location>
        <begin position="22"/>
        <end position="280"/>
    </location>
</feature>
<proteinExistence type="inferred from homology"/>
<sequence length="331" mass="39751">MKFYQMIFLNNLILGTLISISSYSWFSMWMGLELNLLSFIPLIIKKNNFSSEASLKYFIVQSISSIFILFSIILTNMNFEYFMIEYPMNLIFNSALLTKMGAAPFHFWFSEIMEGLNWINALILLTWQKLAPMILLMYNFYLNLYFMFIIIMCIVISGIKSWNQTSMKKILTFSSINHMGWMISMFYSNQSMWLYYFMFYFFMNFCLILLLNKFSIQNFNDMFKMMNYNKIFKLFFFINFFSLSGLPPFLGFLPKWMVLMNLMQNNLYILTFIMIFGTLLMMFTYIRITFQSLTMKSMENNFLNKNNFFFMSLLNFINIFGLLIFSLILNF</sequence>
<evidence type="ECO:0000256" key="1">
    <source>
        <dbReference type="ARBA" id="ARBA00003257"/>
    </source>
</evidence>
<dbReference type="PANTHER" id="PTHR46552">
    <property type="entry name" value="NADH-UBIQUINONE OXIDOREDUCTASE CHAIN 2"/>
    <property type="match status" value="1"/>
</dbReference>
<dbReference type="Pfam" id="PF00361">
    <property type="entry name" value="Proton_antipo_M"/>
    <property type="match status" value="1"/>
</dbReference>
<dbReference type="InterPro" id="IPR050175">
    <property type="entry name" value="Complex_I_Subunit_2"/>
</dbReference>
<dbReference type="AlphaFoldDB" id="A0A109YP14"/>
<evidence type="ECO:0000256" key="12">
    <source>
        <dbReference type="ARBA" id="ARBA00022989"/>
    </source>
</evidence>
<dbReference type="InterPro" id="IPR003917">
    <property type="entry name" value="NADH_UbQ_OxRdtase_chain2"/>
</dbReference>
<feature type="transmembrane region" description="Helical" evidence="18">
    <location>
        <begin position="231"/>
        <end position="253"/>
    </location>
</feature>
<keyword evidence="11 18" id="KW-0249">Electron transport</keyword>
<keyword evidence="9 18" id="KW-0999">Mitochondrion inner membrane</keyword>
<keyword evidence="15 18" id="KW-0496">Mitochondrion</keyword>
<feature type="transmembrane region" description="Helical" evidence="18">
    <location>
        <begin position="307"/>
        <end position="329"/>
    </location>
</feature>
<geneLocation type="mitochondrion" evidence="20"/>
<keyword evidence="14 18" id="KW-0830">Ubiquinone</keyword>
<feature type="transmembrane region" description="Helical" evidence="18">
    <location>
        <begin position="7"/>
        <end position="26"/>
    </location>
</feature>
<evidence type="ECO:0000256" key="5">
    <source>
        <dbReference type="ARBA" id="ARBA00021008"/>
    </source>
</evidence>
<evidence type="ECO:0000256" key="3">
    <source>
        <dbReference type="ARBA" id="ARBA00007012"/>
    </source>
</evidence>
<evidence type="ECO:0000256" key="17">
    <source>
        <dbReference type="ARBA" id="ARBA00049551"/>
    </source>
</evidence>
<gene>
    <name evidence="20" type="primary">ND2</name>
</gene>
<dbReference type="InterPro" id="IPR001750">
    <property type="entry name" value="ND/Mrp_TM"/>
</dbReference>
<feature type="transmembrane region" description="Helical" evidence="18">
    <location>
        <begin position="57"/>
        <end position="78"/>
    </location>
</feature>
<keyword evidence="12 18" id="KW-1133">Transmembrane helix</keyword>
<evidence type="ECO:0000256" key="6">
    <source>
        <dbReference type="ARBA" id="ARBA00022448"/>
    </source>
</evidence>
<protein>
    <recommendedName>
        <fullName evidence="5 18">NADH-ubiquinone oxidoreductase chain 2</fullName>
        <ecNumber evidence="4 18">7.1.1.2</ecNumber>
    </recommendedName>
</protein>
<comment type="catalytic activity">
    <reaction evidence="17 18">
        <text>a ubiquinone + NADH + 5 H(+)(in) = a ubiquinol + NAD(+) + 4 H(+)(out)</text>
        <dbReference type="Rhea" id="RHEA:29091"/>
        <dbReference type="Rhea" id="RHEA-COMP:9565"/>
        <dbReference type="Rhea" id="RHEA-COMP:9566"/>
        <dbReference type="ChEBI" id="CHEBI:15378"/>
        <dbReference type="ChEBI" id="CHEBI:16389"/>
        <dbReference type="ChEBI" id="CHEBI:17976"/>
        <dbReference type="ChEBI" id="CHEBI:57540"/>
        <dbReference type="ChEBI" id="CHEBI:57945"/>
        <dbReference type="EC" id="7.1.1.2"/>
    </reaction>
</comment>
<evidence type="ECO:0000256" key="10">
    <source>
        <dbReference type="ARBA" id="ARBA00022967"/>
    </source>
</evidence>
<accession>A0A109YP14</accession>
<evidence type="ECO:0000256" key="11">
    <source>
        <dbReference type="ARBA" id="ARBA00022982"/>
    </source>
</evidence>
<keyword evidence="7 18" id="KW-0679">Respiratory chain</keyword>
<evidence type="ECO:0000256" key="15">
    <source>
        <dbReference type="ARBA" id="ARBA00023128"/>
    </source>
</evidence>
<comment type="similarity">
    <text evidence="3 18">Belongs to the complex I subunit 2 family.</text>
</comment>
<comment type="subcellular location">
    <subcellularLocation>
        <location evidence="2 18">Mitochondrion inner membrane</location>
        <topology evidence="2 18">Multi-pass membrane protein</topology>
    </subcellularLocation>
</comment>
<dbReference type="EC" id="7.1.1.2" evidence="4 18"/>
<evidence type="ECO:0000259" key="19">
    <source>
        <dbReference type="Pfam" id="PF00361"/>
    </source>
</evidence>
<dbReference type="PANTHER" id="PTHR46552:SF1">
    <property type="entry name" value="NADH-UBIQUINONE OXIDOREDUCTASE CHAIN 2"/>
    <property type="match status" value="1"/>
</dbReference>
<keyword evidence="13 18" id="KW-0520">NAD</keyword>
<dbReference type="GO" id="GO:0006120">
    <property type="term" value="P:mitochondrial electron transport, NADH to ubiquinone"/>
    <property type="evidence" value="ECO:0007669"/>
    <property type="project" value="InterPro"/>
</dbReference>
<evidence type="ECO:0000256" key="7">
    <source>
        <dbReference type="ARBA" id="ARBA00022660"/>
    </source>
</evidence>
<evidence type="ECO:0000256" key="18">
    <source>
        <dbReference type="RuleBase" id="RU003403"/>
    </source>
</evidence>
<dbReference type="PRINTS" id="PR01436">
    <property type="entry name" value="NADHDHGNASE2"/>
</dbReference>
<name>A0A109YP14_9CUCU</name>
<evidence type="ECO:0000256" key="8">
    <source>
        <dbReference type="ARBA" id="ARBA00022692"/>
    </source>
</evidence>
<feature type="transmembrane region" description="Helical" evidence="18">
    <location>
        <begin position="130"/>
        <end position="158"/>
    </location>
</feature>
<keyword evidence="8 18" id="KW-0812">Transmembrane</keyword>
<organism evidence="20">
    <name type="scientific">Cryptolaemus montrouzieri</name>
    <dbReference type="NCBI Taxonomy" id="559131"/>
    <lineage>
        <taxon>Eukaryota</taxon>
        <taxon>Metazoa</taxon>
        <taxon>Ecdysozoa</taxon>
        <taxon>Arthropoda</taxon>
        <taxon>Hexapoda</taxon>
        <taxon>Insecta</taxon>
        <taxon>Pterygota</taxon>
        <taxon>Neoptera</taxon>
        <taxon>Endopterygota</taxon>
        <taxon>Coleoptera</taxon>
        <taxon>Polyphaga</taxon>
        <taxon>Cucujiformia</taxon>
        <taxon>Coccinelloidea</taxon>
        <taxon>Coccinellidae</taxon>
        <taxon>Scymninae</taxon>
        <taxon>Scymnini</taxon>
        <taxon>Cryptolaemus</taxon>
    </lineage>
</organism>
<evidence type="ECO:0000256" key="4">
    <source>
        <dbReference type="ARBA" id="ARBA00012944"/>
    </source>
</evidence>
<keyword evidence="16 18" id="KW-0472">Membrane</keyword>
<dbReference type="GO" id="GO:0008137">
    <property type="term" value="F:NADH dehydrogenase (ubiquinone) activity"/>
    <property type="evidence" value="ECO:0007669"/>
    <property type="project" value="UniProtKB-EC"/>
</dbReference>
<evidence type="ECO:0000256" key="14">
    <source>
        <dbReference type="ARBA" id="ARBA00023075"/>
    </source>
</evidence>
<comment type="function">
    <text evidence="1">Core subunit of the mitochondrial membrane respiratory chain NADH dehydrogenase (Complex I) that is believed to belong to the minimal assembly required for catalysis. Complex I functions in the transfer of electrons from NADH to the respiratory chain. The immediate electron acceptor for the enzyme is believed to be ubiquinone.</text>
</comment>
<feature type="transmembrane region" description="Helical" evidence="18">
    <location>
        <begin position="193"/>
        <end position="211"/>
    </location>
</feature>
<evidence type="ECO:0000256" key="9">
    <source>
        <dbReference type="ARBA" id="ARBA00022792"/>
    </source>
</evidence>
<evidence type="ECO:0000256" key="2">
    <source>
        <dbReference type="ARBA" id="ARBA00004448"/>
    </source>
</evidence>
<evidence type="ECO:0000313" key="20">
    <source>
        <dbReference type="EMBL" id="AMA06624.1"/>
    </source>
</evidence>
<reference evidence="20" key="1">
    <citation type="submission" date="2015-10" db="EMBL/GenBank/DDBJ databases">
        <title>Mitochondrial genomes of Cryptolaemus montrouzieri.</title>
        <authorList>
            <person name="Li H.-S."/>
            <person name="Pang H."/>
        </authorList>
    </citation>
    <scope>NUCLEOTIDE SEQUENCE</scope>
    <source>
        <strain evidence="20">QL</strain>
    </source>
</reference>
<dbReference type="EMBL" id="KT874575">
    <property type="protein sequence ID" value="AMA06624.1"/>
    <property type="molecule type" value="Genomic_DNA"/>
</dbReference>
<feature type="transmembrane region" description="Helical" evidence="18">
    <location>
        <begin position="265"/>
        <end position="286"/>
    </location>
</feature>
<evidence type="ECO:0000256" key="16">
    <source>
        <dbReference type="ARBA" id="ARBA00023136"/>
    </source>
</evidence>
<keyword evidence="10 18" id="KW-1278">Translocase</keyword>
<evidence type="ECO:0000256" key="13">
    <source>
        <dbReference type="ARBA" id="ARBA00023027"/>
    </source>
</evidence>
<dbReference type="GO" id="GO:0005743">
    <property type="term" value="C:mitochondrial inner membrane"/>
    <property type="evidence" value="ECO:0007669"/>
    <property type="project" value="UniProtKB-SubCell"/>
</dbReference>
<keyword evidence="6" id="KW-0813">Transport</keyword>
<comment type="function">
    <text evidence="18">Core subunit of the mitochondrial membrane respiratory chain NADH dehydrogenase (Complex I) which catalyzes electron transfer from NADH through the respiratory chain, using ubiquinone as an electron acceptor. Essential for the catalytic activity and assembly of complex I.</text>
</comment>